<keyword evidence="9" id="KW-0809">Transit peptide</keyword>
<evidence type="ECO:0000259" key="15">
    <source>
        <dbReference type="PROSITE" id="PS50075"/>
    </source>
</evidence>
<evidence type="ECO:0000256" key="8">
    <source>
        <dbReference type="ARBA" id="ARBA00022832"/>
    </source>
</evidence>
<dbReference type="FunFam" id="1.10.1200.10:FF:000003">
    <property type="entry name" value="Acyl carrier protein"/>
    <property type="match status" value="1"/>
</dbReference>
<dbReference type="GO" id="GO:0000036">
    <property type="term" value="F:acyl carrier activity"/>
    <property type="evidence" value="ECO:0007669"/>
    <property type="project" value="TreeGrafter"/>
</dbReference>
<evidence type="ECO:0000313" key="16">
    <source>
        <dbReference type="EMBL" id="EME30964.1"/>
    </source>
</evidence>
<dbReference type="PROSITE" id="PS00012">
    <property type="entry name" value="PHOSPHOPANTETHEINE"/>
    <property type="match status" value="1"/>
</dbReference>
<dbReference type="Gene3D" id="1.10.1200.10">
    <property type="entry name" value="ACP-like"/>
    <property type="match status" value="1"/>
</dbReference>
<evidence type="ECO:0000256" key="10">
    <source>
        <dbReference type="ARBA" id="ARBA00022982"/>
    </source>
</evidence>
<dbReference type="GO" id="GO:0000035">
    <property type="term" value="F:acyl binding"/>
    <property type="evidence" value="ECO:0007669"/>
    <property type="project" value="TreeGrafter"/>
</dbReference>
<dbReference type="RefSeq" id="XP_005707484.1">
    <property type="nucleotide sequence ID" value="XM_005707427.1"/>
</dbReference>
<evidence type="ECO:0000256" key="12">
    <source>
        <dbReference type="ARBA" id="ARBA00023128"/>
    </source>
</evidence>
<dbReference type="NCBIfam" id="NF002148">
    <property type="entry name" value="PRK00982.1-2"/>
    <property type="match status" value="1"/>
</dbReference>
<dbReference type="InterPro" id="IPR006162">
    <property type="entry name" value="Ppantetheine_attach_site"/>
</dbReference>
<evidence type="ECO:0000256" key="6">
    <source>
        <dbReference type="ARBA" id="ARBA00022516"/>
    </source>
</evidence>
<keyword evidence="17" id="KW-1185">Reference proteome</keyword>
<evidence type="ECO:0000256" key="14">
    <source>
        <dbReference type="RuleBase" id="RU000722"/>
    </source>
</evidence>
<comment type="subcellular location">
    <subcellularLocation>
        <location evidence="1">Mitochondrion</location>
    </subcellularLocation>
</comment>
<feature type="domain" description="Carrier" evidence="15">
    <location>
        <begin position="89"/>
        <end position="164"/>
    </location>
</feature>
<dbReference type="EMBL" id="KB454495">
    <property type="protein sequence ID" value="EME30964.1"/>
    <property type="molecule type" value="Genomic_DNA"/>
</dbReference>
<dbReference type="GO" id="GO:0005739">
    <property type="term" value="C:mitochondrion"/>
    <property type="evidence" value="ECO:0007669"/>
    <property type="project" value="UniProtKB-SubCell"/>
</dbReference>
<keyword evidence="6 14" id="KW-0444">Lipid biosynthesis</keyword>
<dbReference type="STRING" id="130081.M2Y536"/>
<dbReference type="AlphaFoldDB" id="M2Y536"/>
<dbReference type="NCBIfam" id="TIGR00517">
    <property type="entry name" value="acyl_carrier"/>
    <property type="match status" value="1"/>
</dbReference>
<reference evidence="17" key="1">
    <citation type="journal article" date="2013" name="Science">
        <title>Gene transfer from bacteria and archaea facilitated evolution of an extremophilic eukaryote.</title>
        <authorList>
            <person name="Schonknecht G."/>
            <person name="Chen W.H."/>
            <person name="Ternes C.M."/>
            <person name="Barbier G.G."/>
            <person name="Shrestha R.P."/>
            <person name="Stanke M."/>
            <person name="Brautigam A."/>
            <person name="Baker B.J."/>
            <person name="Banfield J.F."/>
            <person name="Garavito R.M."/>
            <person name="Carr K."/>
            <person name="Wilkerson C."/>
            <person name="Rensing S.A."/>
            <person name="Gagneul D."/>
            <person name="Dickenson N.E."/>
            <person name="Oesterhelt C."/>
            <person name="Lercher M.J."/>
            <person name="Weber A.P."/>
        </authorList>
    </citation>
    <scope>NUCLEOTIDE SEQUENCE [LARGE SCALE GENOMIC DNA]</scope>
    <source>
        <strain evidence="17">074W</strain>
    </source>
</reference>
<evidence type="ECO:0000256" key="11">
    <source>
        <dbReference type="ARBA" id="ARBA00023098"/>
    </source>
</evidence>
<proteinExistence type="inferred from homology"/>
<evidence type="ECO:0000313" key="17">
    <source>
        <dbReference type="Proteomes" id="UP000030680"/>
    </source>
</evidence>
<keyword evidence="7" id="KW-0597">Phosphoprotein</keyword>
<comment type="similarity">
    <text evidence="3">Belongs to the acyl carrier protein (ACP) family.</text>
</comment>
<dbReference type="SMR" id="M2Y536"/>
<dbReference type="GeneID" id="17089655"/>
<dbReference type="HAMAP" id="MF_01217">
    <property type="entry name" value="Acyl_carrier"/>
    <property type="match status" value="1"/>
</dbReference>
<sequence>MLDMLLVFNKVWFFSNCLDCSRGQTTTSNISKTFQGMSLSKFCIGFFKPASIRAVVTLQNATLQRLLHGQSFLMEEASGGTQGASLDPKEVADRVLSVVKKFEKVDPSKVTPNSHFVNDLGLDSLDTVELVMAFEDEFAIEIPDSDADKILSCEDMIKYISSHHNAK</sequence>
<keyword evidence="5 14" id="KW-0596">Phosphopantetheine</keyword>
<dbReference type="SUPFAM" id="SSF47336">
    <property type="entry name" value="ACP-like"/>
    <property type="match status" value="1"/>
</dbReference>
<dbReference type="OrthoDB" id="448946at2759"/>
<dbReference type="PROSITE" id="PS50075">
    <property type="entry name" value="CARRIER"/>
    <property type="match status" value="1"/>
</dbReference>
<evidence type="ECO:0000256" key="3">
    <source>
        <dbReference type="ARBA" id="ARBA00010930"/>
    </source>
</evidence>
<dbReference type="Pfam" id="PF00550">
    <property type="entry name" value="PP-binding"/>
    <property type="match status" value="1"/>
</dbReference>
<dbReference type="eggNOG" id="KOG1748">
    <property type="taxonomic scope" value="Eukaryota"/>
</dbReference>
<accession>M2Y536</accession>
<dbReference type="InterPro" id="IPR036736">
    <property type="entry name" value="ACP-like_sf"/>
</dbReference>
<keyword evidence="4" id="KW-0813">Transport</keyword>
<evidence type="ECO:0000256" key="13">
    <source>
        <dbReference type="ARBA" id="ARBA00023160"/>
    </source>
</evidence>
<name>M2Y536_GALSU</name>
<evidence type="ECO:0000256" key="5">
    <source>
        <dbReference type="ARBA" id="ARBA00022450"/>
    </source>
</evidence>
<comment type="function">
    <text evidence="14">Carrier of the growing fatty acid chain in fatty acid biosynthesis.</text>
</comment>
<dbReference type="InterPro" id="IPR003231">
    <property type="entry name" value="ACP"/>
</dbReference>
<evidence type="ECO:0000256" key="7">
    <source>
        <dbReference type="ARBA" id="ARBA00022553"/>
    </source>
</evidence>
<keyword evidence="8" id="KW-0276">Fatty acid metabolism</keyword>
<evidence type="ECO:0000256" key="2">
    <source>
        <dbReference type="ARBA" id="ARBA00005194"/>
    </source>
</evidence>
<gene>
    <name evidence="16" type="ORF">Gasu_17290</name>
</gene>
<evidence type="ECO:0000256" key="4">
    <source>
        <dbReference type="ARBA" id="ARBA00022448"/>
    </source>
</evidence>
<dbReference type="Gramene" id="EME30964">
    <property type="protein sequence ID" value="EME30964"/>
    <property type="gene ID" value="Gasu_17290"/>
</dbReference>
<evidence type="ECO:0000256" key="1">
    <source>
        <dbReference type="ARBA" id="ARBA00004173"/>
    </source>
</evidence>
<protein>
    <recommendedName>
        <fullName evidence="14">Acyl carrier protein</fullName>
    </recommendedName>
</protein>
<dbReference type="Proteomes" id="UP000030680">
    <property type="component" value="Unassembled WGS sequence"/>
</dbReference>
<keyword evidence="10" id="KW-0249">Electron transport</keyword>
<dbReference type="InterPro" id="IPR009081">
    <property type="entry name" value="PP-bd_ACP"/>
</dbReference>
<evidence type="ECO:0000256" key="9">
    <source>
        <dbReference type="ARBA" id="ARBA00022946"/>
    </source>
</evidence>
<keyword evidence="12" id="KW-0496">Mitochondrion</keyword>
<dbReference type="PANTHER" id="PTHR20863">
    <property type="entry name" value="ACYL CARRIER PROTEIN"/>
    <property type="match status" value="1"/>
</dbReference>
<organism evidence="16 17">
    <name type="scientific">Galdieria sulphuraria</name>
    <name type="common">Red alga</name>
    <dbReference type="NCBI Taxonomy" id="130081"/>
    <lineage>
        <taxon>Eukaryota</taxon>
        <taxon>Rhodophyta</taxon>
        <taxon>Bangiophyceae</taxon>
        <taxon>Galdieriales</taxon>
        <taxon>Galdieriaceae</taxon>
        <taxon>Galdieria</taxon>
    </lineage>
</organism>
<keyword evidence="11" id="KW-0443">Lipid metabolism</keyword>
<keyword evidence="13 14" id="KW-0275">Fatty acid biosynthesis</keyword>
<dbReference type="PANTHER" id="PTHR20863:SF28">
    <property type="entry name" value="ACYL CARRIER PROTEIN, MITOCHONDRIAL"/>
    <property type="match status" value="1"/>
</dbReference>
<comment type="pathway">
    <text evidence="2">Lipid metabolism; fatty acid biosynthesis.</text>
</comment>